<gene>
    <name evidence="1" type="ORF">HJC23_004275</name>
</gene>
<reference evidence="1 2" key="1">
    <citation type="journal article" date="2020" name="G3 (Bethesda)">
        <title>Improved Reference Genome for Cyclotella cryptica CCMP332, a Model for Cell Wall Morphogenesis, Salinity Adaptation, and Lipid Production in Diatoms (Bacillariophyta).</title>
        <authorList>
            <person name="Roberts W.R."/>
            <person name="Downey K.M."/>
            <person name="Ruck E.C."/>
            <person name="Traller J.C."/>
            <person name="Alverson A.J."/>
        </authorList>
    </citation>
    <scope>NUCLEOTIDE SEQUENCE [LARGE SCALE GENOMIC DNA]</scope>
    <source>
        <strain evidence="1 2">CCMP332</strain>
    </source>
</reference>
<comment type="caution">
    <text evidence="1">The sequence shown here is derived from an EMBL/GenBank/DDBJ whole genome shotgun (WGS) entry which is preliminary data.</text>
</comment>
<evidence type="ECO:0000313" key="1">
    <source>
        <dbReference type="EMBL" id="KAL3794898.1"/>
    </source>
</evidence>
<proteinExistence type="predicted"/>
<protein>
    <submittedName>
        <fullName evidence="1">Uncharacterized protein</fullName>
    </submittedName>
</protein>
<dbReference type="Proteomes" id="UP001516023">
    <property type="component" value="Unassembled WGS sequence"/>
</dbReference>
<evidence type="ECO:0000313" key="2">
    <source>
        <dbReference type="Proteomes" id="UP001516023"/>
    </source>
</evidence>
<sequence length="86" mass="9910">MSESPKILGVNPSDSDASMTCATKLLQEPCFGRLHVSLFWAYTRHLAIGWFLLETQFHGREYHLRLLRYSLPLVALEIFVAPFHFS</sequence>
<dbReference type="EMBL" id="JABMIG020000076">
    <property type="protein sequence ID" value="KAL3794898.1"/>
    <property type="molecule type" value="Genomic_DNA"/>
</dbReference>
<organism evidence="1 2">
    <name type="scientific">Cyclotella cryptica</name>
    <dbReference type="NCBI Taxonomy" id="29204"/>
    <lineage>
        <taxon>Eukaryota</taxon>
        <taxon>Sar</taxon>
        <taxon>Stramenopiles</taxon>
        <taxon>Ochrophyta</taxon>
        <taxon>Bacillariophyta</taxon>
        <taxon>Coscinodiscophyceae</taxon>
        <taxon>Thalassiosirophycidae</taxon>
        <taxon>Stephanodiscales</taxon>
        <taxon>Stephanodiscaceae</taxon>
        <taxon>Cyclotella</taxon>
    </lineage>
</organism>
<name>A0ABD3Q3R6_9STRA</name>
<dbReference type="AlphaFoldDB" id="A0ABD3Q3R6"/>
<keyword evidence="2" id="KW-1185">Reference proteome</keyword>
<accession>A0ABD3Q3R6</accession>